<dbReference type="Proteomes" id="UP001258945">
    <property type="component" value="Unassembled WGS sequence"/>
</dbReference>
<evidence type="ECO:0000313" key="4">
    <source>
        <dbReference type="Proteomes" id="UP001258945"/>
    </source>
</evidence>
<proteinExistence type="predicted"/>
<protein>
    <submittedName>
        <fullName evidence="3">Uncharacterized protein</fullName>
    </submittedName>
</protein>
<keyword evidence="1" id="KW-0175">Coiled coil</keyword>
<sequence>MALTEAQQVAVREHEQCTIRARVLADEIVKKRRALDALPLDDTKRRGKLRHEIRELDGEREDYAREAERLAPIAAEARASADFDRRQERHREMEARLAGLGGRAARLDQIIKTLLAEVADYQRDVDALLIAARAPIPQHFAGAIGGILIGKLITSRLAPDLEWPALYSMTMHPGQAAARATVMEYIQGPARHALAAARPIPSQPEMPTGLPGGDPSLLPKPNRAGASSIEAQPG</sequence>
<dbReference type="EMBL" id="JAVVDO010000055">
    <property type="protein sequence ID" value="MDT8333450.1"/>
    <property type="molecule type" value="Genomic_DNA"/>
</dbReference>
<evidence type="ECO:0000313" key="3">
    <source>
        <dbReference type="EMBL" id="MDT8333450.1"/>
    </source>
</evidence>
<name>A0ABU3ML56_9PROT</name>
<dbReference type="RefSeq" id="WP_314284875.1">
    <property type="nucleotide sequence ID" value="NZ_JAVVDO010000055.1"/>
</dbReference>
<keyword evidence="4" id="KW-1185">Reference proteome</keyword>
<feature type="coiled-coil region" evidence="1">
    <location>
        <begin position="104"/>
        <end position="131"/>
    </location>
</feature>
<accession>A0ABU3ML56</accession>
<gene>
    <name evidence="3" type="ORF">RQ831_20570</name>
</gene>
<organism evidence="3 4">
    <name type="scientific">Roseomonas gilardii</name>
    <dbReference type="NCBI Taxonomy" id="257708"/>
    <lineage>
        <taxon>Bacteria</taxon>
        <taxon>Pseudomonadati</taxon>
        <taxon>Pseudomonadota</taxon>
        <taxon>Alphaproteobacteria</taxon>
        <taxon>Acetobacterales</taxon>
        <taxon>Roseomonadaceae</taxon>
        <taxon>Roseomonas</taxon>
    </lineage>
</organism>
<comment type="caution">
    <text evidence="3">The sequence shown here is derived from an EMBL/GenBank/DDBJ whole genome shotgun (WGS) entry which is preliminary data.</text>
</comment>
<feature type="region of interest" description="Disordered" evidence="2">
    <location>
        <begin position="197"/>
        <end position="234"/>
    </location>
</feature>
<reference evidence="3 4" key="1">
    <citation type="journal article" date="2019" name="Microb. Pathog.">
        <title>Comparison of VITEK 2, MALDI-TOF MS, 16S rRNA gene sequencing, and whole-genome sequencing for identification of Roseomonas mucosa.</title>
        <authorList>
            <person name="Rudolph W.W."/>
            <person name="Gunzer F."/>
            <person name="Trauth M."/>
            <person name="Bunk B."/>
            <person name="Bigge R."/>
            <person name="Schrottner P."/>
        </authorList>
    </citation>
    <scope>NUCLEOTIDE SEQUENCE [LARGE SCALE GENOMIC DNA]</scope>
    <source>
        <strain evidence="3 4">DSM 103800</strain>
    </source>
</reference>
<evidence type="ECO:0000256" key="2">
    <source>
        <dbReference type="SAM" id="MobiDB-lite"/>
    </source>
</evidence>
<evidence type="ECO:0000256" key="1">
    <source>
        <dbReference type="SAM" id="Coils"/>
    </source>
</evidence>